<accession>A0AAP0P6V0</accession>
<protein>
    <submittedName>
        <fullName evidence="1">Uncharacterized protein</fullName>
    </submittedName>
</protein>
<reference evidence="1 2" key="1">
    <citation type="submission" date="2024-01" db="EMBL/GenBank/DDBJ databases">
        <title>Genome assemblies of Stephania.</title>
        <authorList>
            <person name="Yang L."/>
        </authorList>
    </citation>
    <scope>NUCLEOTIDE SEQUENCE [LARGE SCALE GENOMIC DNA]</scope>
    <source>
        <strain evidence="1">JXDWG</strain>
        <tissue evidence="1">Leaf</tissue>
    </source>
</reference>
<evidence type="ECO:0000313" key="2">
    <source>
        <dbReference type="Proteomes" id="UP001419268"/>
    </source>
</evidence>
<evidence type="ECO:0000313" key="1">
    <source>
        <dbReference type="EMBL" id="KAK9133088.1"/>
    </source>
</evidence>
<sequence length="59" mass="6439">MILLMVGGLGVSLDDVGMFSICDVGKLSIFEGCKFSICKSWPTLMDYFRSGRIGGSNER</sequence>
<dbReference type="EMBL" id="JBBNAG010000005">
    <property type="protein sequence ID" value="KAK9133088.1"/>
    <property type="molecule type" value="Genomic_DNA"/>
</dbReference>
<name>A0AAP0P6V0_9MAGN</name>
<gene>
    <name evidence="1" type="ORF">Scep_012616</name>
</gene>
<dbReference type="Proteomes" id="UP001419268">
    <property type="component" value="Unassembled WGS sequence"/>
</dbReference>
<organism evidence="1 2">
    <name type="scientific">Stephania cephalantha</name>
    <dbReference type="NCBI Taxonomy" id="152367"/>
    <lineage>
        <taxon>Eukaryota</taxon>
        <taxon>Viridiplantae</taxon>
        <taxon>Streptophyta</taxon>
        <taxon>Embryophyta</taxon>
        <taxon>Tracheophyta</taxon>
        <taxon>Spermatophyta</taxon>
        <taxon>Magnoliopsida</taxon>
        <taxon>Ranunculales</taxon>
        <taxon>Menispermaceae</taxon>
        <taxon>Menispermoideae</taxon>
        <taxon>Cissampelideae</taxon>
        <taxon>Stephania</taxon>
    </lineage>
</organism>
<comment type="caution">
    <text evidence="1">The sequence shown here is derived from an EMBL/GenBank/DDBJ whole genome shotgun (WGS) entry which is preliminary data.</text>
</comment>
<dbReference type="AlphaFoldDB" id="A0AAP0P6V0"/>
<proteinExistence type="predicted"/>
<keyword evidence="2" id="KW-1185">Reference proteome</keyword>